<protein>
    <submittedName>
        <fullName evidence="2">Uncharacterized protein</fullName>
    </submittedName>
</protein>
<keyword evidence="3" id="KW-1185">Reference proteome</keyword>
<organism evidence="2 3">
    <name type="scientific">Tanacetum coccineum</name>
    <dbReference type="NCBI Taxonomy" id="301880"/>
    <lineage>
        <taxon>Eukaryota</taxon>
        <taxon>Viridiplantae</taxon>
        <taxon>Streptophyta</taxon>
        <taxon>Embryophyta</taxon>
        <taxon>Tracheophyta</taxon>
        <taxon>Spermatophyta</taxon>
        <taxon>Magnoliopsida</taxon>
        <taxon>eudicotyledons</taxon>
        <taxon>Gunneridae</taxon>
        <taxon>Pentapetalae</taxon>
        <taxon>asterids</taxon>
        <taxon>campanulids</taxon>
        <taxon>Asterales</taxon>
        <taxon>Asteraceae</taxon>
        <taxon>Asteroideae</taxon>
        <taxon>Anthemideae</taxon>
        <taxon>Anthemidinae</taxon>
        <taxon>Tanacetum</taxon>
    </lineage>
</organism>
<keyword evidence="1" id="KW-0175">Coiled coil</keyword>
<dbReference type="EMBL" id="BQNB010021102">
    <property type="protein sequence ID" value="GJU02894.1"/>
    <property type="molecule type" value="Genomic_DNA"/>
</dbReference>
<gene>
    <name evidence="2" type="ORF">Tco_1113232</name>
</gene>
<dbReference type="Proteomes" id="UP001151760">
    <property type="component" value="Unassembled WGS sequence"/>
</dbReference>
<evidence type="ECO:0000313" key="2">
    <source>
        <dbReference type="EMBL" id="GJU02894.1"/>
    </source>
</evidence>
<reference evidence="2" key="2">
    <citation type="submission" date="2022-01" db="EMBL/GenBank/DDBJ databases">
        <authorList>
            <person name="Yamashiro T."/>
            <person name="Shiraishi A."/>
            <person name="Satake H."/>
            <person name="Nakayama K."/>
        </authorList>
    </citation>
    <scope>NUCLEOTIDE SEQUENCE</scope>
</reference>
<accession>A0ABQ5IVB9</accession>
<comment type="caution">
    <text evidence="2">The sequence shown here is derived from an EMBL/GenBank/DDBJ whole genome shotgun (WGS) entry which is preliminary data.</text>
</comment>
<reference evidence="2" key="1">
    <citation type="journal article" date="2022" name="Int. J. Mol. Sci.">
        <title>Draft Genome of Tanacetum Coccineum: Genomic Comparison of Closely Related Tanacetum-Family Plants.</title>
        <authorList>
            <person name="Yamashiro T."/>
            <person name="Shiraishi A."/>
            <person name="Nakayama K."/>
            <person name="Satake H."/>
        </authorList>
    </citation>
    <scope>NUCLEOTIDE SEQUENCE</scope>
</reference>
<sequence length="213" mass="24663">MSGQLVELNNTVKIKQTTISKLKKCLRKKESENEHLKSKVVDFTTVQNLRVQVEELKSVNESLNLSVKQLSKALALAEATLRERDEMISAQCKKIGLLEEQSKTFHEVKYVFDLEIVHETQDNSDKDLISSLQTQLKETAELVVLFSDEKYFALKEIESLKVEIKSLQTKNNILRSKESELLEKIDQMKSQVLKLLKLNEEMKHQIIIFEEDK</sequence>
<proteinExistence type="predicted"/>
<feature type="coiled-coil region" evidence="1">
    <location>
        <begin position="19"/>
        <end position="80"/>
    </location>
</feature>
<name>A0ABQ5IVB9_9ASTR</name>
<evidence type="ECO:0000256" key="1">
    <source>
        <dbReference type="SAM" id="Coils"/>
    </source>
</evidence>
<evidence type="ECO:0000313" key="3">
    <source>
        <dbReference type="Proteomes" id="UP001151760"/>
    </source>
</evidence>
<feature type="coiled-coil region" evidence="1">
    <location>
        <begin position="157"/>
        <end position="205"/>
    </location>
</feature>